<protein>
    <submittedName>
        <fullName evidence="1">Uncharacterized protein</fullName>
    </submittedName>
</protein>
<dbReference type="AlphaFoldDB" id="A0A1Q8YDT2"/>
<comment type="caution">
    <text evidence="1">The sequence shown here is derived from an EMBL/GenBank/DDBJ whole genome shotgun (WGS) entry which is preliminary data.</text>
</comment>
<reference evidence="1 2" key="1">
    <citation type="submission" date="2017-01" db="EMBL/GenBank/DDBJ databases">
        <title>Genome sequence of Rhodoferax antarcticus ANT.BR, a psychrophilic purple nonsulfur bacterium from an Antarctic microbial mat.</title>
        <authorList>
            <person name="Baker J."/>
            <person name="Riester C."/>
            <person name="Skinner B."/>
            <person name="Newell A."/>
            <person name="Swingley W."/>
            <person name="Madigan M."/>
            <person name="Jung D."/>
            <person name="Asao M."/>
            <person name="Chen M."/>
            <person name="Loughlin P."/>
            <person name="Pan H."/>
            <person name="Lin S."/>
            <person name="Li N."/>
            <person name="Shaw J."/>
            <person name="Prado M."/>
            <person name="Sherman C."/>
            <person name="Li X."/>
            <person name="Tang J."/>
            <person name="Blankenship R."/>
            <person name="Zhao T."/>
            <person name="Touchman J."/>
            <person name="Sattley M."/>
        </authorList>
    </citation>
    <scope>NUCLEOTIDE SEQUENCE [LARGE SCALE GENOMIC DNA]</scope>
    <source>
        <strain evidence="1 2">ANT.BR</strain>
    </source>
</reference>
<accession>A0A1Q8YDT2</accession>
<dbReference type="Proteomes" id="UP000185911">
    <property type="component" value="Unassembled WGS sequence"/>
</dbReference>
<evidence type="ECO:0000313" key="1">
    <source>
        <dbReference type="EMBL" id="OLP06000.1"/>
    </source>
</evidence>
<proteinExistence type="predicted"/>
<organism evidence="1 2">
    <name type="scientific">Rhodoferax antarcticus ANT.BR</name>
    <dbReference type="NCBI Taxonomy" id="1111071"/>
    <lineage>
        <taxon>Bacteria</taxon>
        <taxon>Pseudomonadati</taxon>
        <taxon>Pseudomonadota</taxon>
        <taxon>Betaproteobacteria</taxon>
        <taxon>Burkholderiales</taxon>
        <taxon>Comamonadaceae</taxon>
        <taxon>Rhodoferax</taxon>
    </lineage>
</organism>
<gene>
    <name evidence="1" type="ORF">BLL52_2230</name>
</gene>
<dbReference type="EMBL" id="MSYM01000013">
    <property type="protein sequence ID" value="OLP06000.1"/>
    <property type="molecule type" value="Genomic_DNA"/>
</dbReference>
<name>A0A1Q8YDT2_9BURK</name>
<evidence type="ECO:0000313" key="2">
    <source>
        <dbReference type="Proteomes" id="UP000185911"/>
    </source>
</evidence>
<sequence length="42" mass="4642">MVKRLINRLKQERLDGNRLLLATARGAVRAKKTGLQLLGPGD</sequence>
<keyword evidence="2" id="KW-1185">Reference proteome</keyword>